<evidence type="ECO:0000256" key="1">
    <source>
        <dbReference type="ARBA" id="ARBA00004477"/>
    </source>
</evidence>
<keyword evidence="5" id="KW-1185">Reference proteome</keyword>
<dbReference type="eggNOG" id="KOG2443">
    <property type="taxonomic scope" value="Eukaryota"/>
</dbReference>
<dbReference type="GO" id="GO:0098553">
    <property type="term" value="C:lumenal side of endoplasmic reticulum membrane"/>
    <property type="evidence" value="ECO:0007669"/>
    <property type="project" value="TreeGrafter"/>
</dbReference>
<dbReference type="GO" id="GO:0042500">
    <property type="term" value="F:aspartic endopeptidase activity, intramembrane cleaving"/>
    <property type="evidence" value="ECO:0007669"/>
    <property type="project" value="InterPro"/>
</dbReference>
<dbReference type="GeneID" id="25914987"/>
<feature type="transmembrane region" description="Helical" evidence="3">
    <location>
        <begin position="12"/>
        <end position="32"/>
    </location>
</feature>
<dbReference type="EMBL" id="KQ246282">
    <property type="protein sequence ID" value="KNC72954.1"/>
    <property type="molecule type" value="Genomic_DNA"/>
</dbReference>
<dbReference type="Proteomes" id="UP000054560">
    <property type="component" value="Unassembled WGS sequence"/>
</dbReference>
<keyword evidence="2" id="KW-0256">Endoplasmic reticulum</keyword>
<proteinExistence type="predicted"/>
<dbReference type="Pfam" id="PF04258">
    <property type="entry name" value="Peptidase_A22B"/>
    <property type="match status" value="1"/>
</dbReference>
<dbReference type="STRING" id="667725.A0A0L0F8B1"/>
<feature type="transmembrane region" description="Helical" evidence="3">
    <location>
        <begin position="38"/>
        <end position="56"/>
    </location>
</feature>
<keyword evidence="3" id="KW-0472">Membrane</keyword>
<accession>A0A0L0F8B1</accession>
<keyword evidence="3" id="KW-1133">Transmembrane helix</keyword>
<dbReference type="GO" id="GO:0098554">
    <property type="term" value="C:cytoplasmic side of endoplasmic reticulum membrane"/>
    <property type="evidence" value="ECO:0007669"/>
    <property type="project" value="TreeGrafter"/>
</dbReference>
<dbReference type="GO" id="GO:0033619">
    <property type="term" value="P:membrane protein proteolysis"/>
    <property type="evidence" value="ECO:0007669"/>
    <property type="project" value="TreeGrafter"/>
</dbReference>
<evidence type="ECO:0000313" key="4">
    <source>
        <dbReference type="EMBL" id="KNC72954.1"/>
    </source>
</evidence>
<gene>
    <name evidence="4" type="ORF">SARC_14483</name>
</gene>
<keyword evidence="3" id="KW-0812">Transmembrane</keyword>
<reference evidence="4 5" key="1">
    <citation type="submission" date="2011-02" db="EMBL/GenBank/DDBJ databases">
        <title>The Genome Sequence of Sphaeroforma arctica JP610.</title>
        <authorList>
            <consortium name="The Broad Institute Genome Sequencing Platform"/>
            <person name="Russ C."/>
            <person name="Cuomo C."/>
            <person name="Young S.K."/>
            <person name="Zeng Q."/>
            <person name="Gargeya S."/>
            <person name="Alvarado L."/>
            <person name="Berlin A."/>
            <person name="Chapman S.B."/>
            <person name="Chen Z."/>
            <person name="Freedman E."/>
            <person name="Gellesch M."/>
            <person name="Goldberg J."/>
            <person name="Griggs A."/>
            <person name="Gujja S."/>
            <person name="Heilman E."/>
            <person name="Heiman D."/>
            <person name="Howarth C."/>
            <person name="Mehta T."/>
            <person name="Neiman D."/>
            <person name="Pearson M."/>
            <person name="Roberts A."/>
            <person name="Saif S."/>
            <person name="Shea T."/>
            <person name="Shenoy N."/>
            <person name="Sisk P."/>
            <person name="Stolte C."/>
            <person name="Sykes S."/>
            <person name="White J."/>
            <person name="Yandava C."/>
            <person name="Burger G."/>
            <person name="Gray M.W."/>
            <person name="Holland P.W.H."/>
            <person name="King N."/>
            <person name="Lang F.B.F."/>
            <person name="Roger A.J."/>
            <person name="Ruiz-Trillo I."/>
            <person name="Haas B."/>
            <person name="Nusbaum C."/>
            <person name="Birren B."/>
        </authorList>
    </citation>
    <scope>NUCLEOTIDE SEQUENCE [LARGE SCALE GENOMIC DNA]</scope>
    <source>
        <strain evidence="4 5">JP610</strain>
    </source>
</reference>
<organism evidence="4 5">
    <name type="scientific">Sphaeroforma arctica JP610</name>
    <dbReference type="NCBI Taxonomy" id="667725"/>
    <lineage>
        <taxon>Eukaryota</taxon>
        <taxon>Ichthyosporea</taxon>
        <taxon>Ichthyophonida</taxon>
        <taxon>Sphaeroforma</taxon>
    </lineage>
</organism>
<dbReference type="AlphaFoldDB" id="A0A0L0F8B1"/>
<protein>
    <submittedName>
        <fullName evidence="4">Uncharacterized protein</fullName>
    </submittedName>
</protein>
<sequence>MHSTSFYKPYFWVTFMAYIVGLVTTVVIMHVFKTAQPALLYLVPACLGASMMLAVVRREVTLLFAYKDSEATPVKGAKAVKKE</sequence>
<comment type="subcellular location">
    <subcellularLocation>
        <location evidence="1">Endoplasmic reticulum membrane</location>
        <topology evidence="1">Multi-pass membrane protein</topology>
    </subcellularLocation>
</comment>
<dbReference type="GO" id="GO:0006465">
    <property type="term" value="P:signal peptide processing"/>
    <property type="evidence" value="ECO:0007669"/>
    <property type="project" value="TreeGrafter"/>
</dbReference>
<evidence type="ECO:0000256" key="3">
    <source>
        <dbReference type="SAM" id="Phobius"/>
    </source>
</evidence>
<dbReference type="OrthoDB" id="29661at2759"/>
<evidence type="ECO:0000313" key="5">
    <source>
        <dbReference type="Proteomes" id="UP000054560"/>
    </source>
</evidence>
<dbReference type="PANTHER" id="PTHR12174:SF23">
    <property type="entry name" value="MINOR HISTOCOMPATIBILITY ANTIGEN H13"/>
    <property type="match status" value="1"/>
</dbReference>
<dbReference type="RefSeq" id="XP_014146856.1">
    <property type="nucleotide sequence ID" value="XM_014291381.1"/>
</dbReference>
<evidence type="ECO:0000256" key="2">
    <source>
        <dbReference type="ARBA" id="ARBA00022824"/>
    </source>
</evidence>
<dbReference type="InterPro" id="IPR007369">
    <property type="entry name" value="Peptidase_A22B_SPP"/>
</dbReference>
<dbReference type="PANTHER" id="PTHR12174">
    <property type="entry name" value="SIGNAL PEPTIDE PEPTIDASE"/>
    <property type="match status" value="1"/>
</dbReference>
<name>A0A0L0F8B1_9EUKA</name>